<feature type="domain" description="Ketosynthase family 3 (KS3)" evidence="16">
    <location>
        <begin position="5"/>
        <end position="410"/>
    </location>
</feature>
<dbReference type="InterPro" id="IPR032821">
    <property type="entry name" value="PKS_assoc"/>
</dbReference>
<evidence type="ECO:0000256" key="9">
    <source>
        <dbReference type="ARBA" id="ARBA00023002"/>
    </source>
</evidence>
<sequence>MPSIADEIVISGISARLPESDNLWEFKEHLFNGHDMVTADDRRWPMGLHGLPTRNGKLKDLSKFDATFFGVHAKQAHSMDPQLRMLLELTYEAIVDAGVNPQSLRGSNTGVYIGVSTSESEEAFTSDPDSITGYALTGCCRAMFPNRISFAFDFKGQSFAIDTACSSSSLALDQAMSALRAGLCDAAIVGGTNLCLKPTTSLQFHRLGMLSAEGKCKAFDSTGAGYVRSEAATVLFLQRSTAAKRIYATVVHSKSNTDGNKQEGVTYPSGEIQEKLLREVYNEAKINPSEVVYVEAHGTGTKVGDPEEVNAITRVFCNNRTTPLLIGSVKSNMGHSEPASGLCSIAKVIIAMESGEIPANLHFKDPNPEISGLQDGKLKVVSENTPWNGGLVGVNSFGFGGANVHVILRSYPKPKPTPLIEGLKIFAHSGRTEEAVDVTLKCMEETKDQDLHELMADLINNPQAGHYYRGYTLLNGETVREIQ</sequence>
<dbReference type="PANTHER" id="PTHR43775">
    <property type="entry name" value="FATTY ACID SYNTHASE"/>
    <property type="match status" value="1"/>
</dbReference>
<evidence type="ECO:0000256" key="12">
    <source>
        <dbReference type="ARBA" id="ARBA00023160"/>
    </source>
</evidence>
<evidence type="ECO:0000256" key="5">
    <source>
        <dbReference type="ARBA" id="ARBA00022679"/>
    </source>
</evidence>
<comment type="catalytic activity">
    <reaction evidence="14">
        <text>acetyl-CoA + n malonyl-CoA + 2n NADPH + 2n H(+) = a long-chain fatty acid + (n+1) CoA + n CO2 + 2n NADP(+).</text>
        <dbReference type="EC" id="2.3.1.85"/>
    </reaction>
</comment>
<evidence type="ECO:0000256" key="7">
    <source>
        <dbReference type="ARBA" id="ARBA00022832"/>
    </source>
</evidence>
<dbReference type="GO" id="GO:0016787">
    <property type="term" value="F:hydrolase activity"/>
    <property type="evidence" value="ECO:0007669"/>
    <property type="project" value="UniProtKB-KW"/>
</dbReference>
<dbReference type="EMBL" id="JH431176">
    <property type="status" value="NOT_ANNOTATED_CDS"/>
    <property type="molecule type" value="Genomic_DNA"/>
</dbReference>
<keyword evidence="5 15" id="KW-0808">Transferase</keyword>
<keyword evidence="18" id="KW-1185">Reference proteome</keyword>
<dbReference type="PROSITE" id="PS00606">
    <property type="entry name" value="KS3_1"/>
    <property type="match status" value="1"/>
</dbReference>
<protein>
    <recommendedName>
        <fullName evidence="2">Fatty acid synthase</fullName>
        <ecNumber evidence="1">2.3.1.85</ecNumber>
    </recommendedName>
</protein>
<dbReference type="CDD" id="cd00833">
    <property type="entry name" value="PKS"/>
    <property type="match status" value="1"/>
</dbReference>
<dbReference type="InterPro" id="IPR014030">
    <property type="entry name" value="Ketoacyl_synth_N"/>
</dbReference>
<comment type="similarity">
    <text evidence="15">Belongs to the thiolase-like superfamily. Beta-ketoacyl-ACP synthases family.</text>
</comment>
<dbReference type="AlphaFoldDB" id="T1INJ4"/>
<dbReference type="STRING" id="126957.T1INJ4"/>
<keyword evidence="12" id="KW-0275">Fatty acid biosynthesis</keyword>
<evidence type="ECO:0000256" key="8">
    <source>
        <dbReference type="ARBA" id="ARBA00022857"/>
    </source>
</evidence>
<dbReference type="SMART" id="SM00825">
    <property type="entry name" value="PKS_KS"/>
    <property type="match status" value="1"/>
</dbReference>
<evidence type="ECO:0000256" key="1">
    <source>
        <dbReference type="ARBA" id="ARBA00012873"/>
    </source>
</evidence>
<keyword evidence="9" id="KW-0560">Oxidoreductase</keyword>
<organism evidence="17 18">
    <name type="scientific">Strigamia maritima</name>
    <name type="common">European centipede</name>
    <name type="synonym">Geophilus maritimus</name>
    <dbReference type="NCBI Taxonomy" id="126957"/>
    <lineage>
        <taxon>Eukaryota</taxon>
        <taxon>Metazoa</taxon>
        <taxon>Ecdysozoa</taxon>
        <taxon>Arthropoda</taxon>
        <taxon>Myriapoda</taxon>
        <taxon>Chilopoda</taxon>
        <taxon>Pleurostigmophora</taxon>
        <taxon>Geophilomorpha</taxon>
        <taxon>Linotaeniidae</taxon>
        <taxon>Strigamia</taxon>
    </lineage>
</organism>
<dbReference type="GO" id="GO:0006633">
    <property type="term" value="P:fatty acid biosynthetic process"/>
    <property type="evidence" value="ECO:0007669"/>
    <property type="project" value="UniProtKB-KW"/>
</dbReference>
<dbReference type="eggNOG" id="KOG1202">
    <property type="taxonomic scope" value="Eukaryota"/>
</dbReference>
<dbReference type="Pfam" id="PF16197">
    <property type="entry name" value="KAsynt_C_assoc"/>
    <property type="match status" value="1"/>
</dbReference>
<dbReference type="Gene3D" id="3.30.70.3290">
    <property type="match status" value="1"/>
</dbReference>
<dbReference type="Proteomes" id="UP000014500">
    <property type="component" value="Unassembled WGS sequence"/>
</dbReference>
<keyword evidence="11" id="KW-0443">Lipid metabolism</keyword>
<keyword evidence="3" id="KW-0596">Phosphopantetheine</keyword>
<evidence type="ECO:0000256" key="6">
    <source>
        <dbReference type="ARBA" id="ARBA00022801"/>
    </source>
</evidence>
<evidence type="ECO:0000256" key="4">
    <source>
        <dbReference type="ARBA" id="ARBA00022516"/>
    </source>
</evidence>
<dbReference type="InterPro" id="IPR014031">
    <property type="entry name" value="Ketoacyl_synth_C"/>
</dbReference>
<dbReference type="EC" id="2.3.1.85" evidence="1"/>
<dbReference type="InterPro" id="IPR050091">
    <property type="entry name" value="PKS_NRPS_Biosynth_Enz"/>
</dbReference>
<dbReference type="PANTHER" id="PTHR43775:SF7">
    <property type="entry name" value="FATTY ACID SYNTHASE"/>
    <property type="match status" value="1"/>
</dbReference>
<dbReference type="InterPro" id="IPR020841">
    <property type="entry name" value="PKS_Beta-ketoAc_synthase_dom"/>
</dbReference>
<keyword evidence="10" id="KW-0520">NAD</keyword>
<evidence type="ECO:0000256" key="3">
    <source>
        <dbReference type="ARBA" id="ARBA00022450"/>
    </source>
</evidence>
<dbReference type="InterPro" id="IPR016039">
    <property type="entry name" value="Thiolase-like"/>
</dbReference>
<evidence type="ECO:0000256" key="11">
    <source>
        <dbReference type="ARBA" id="ARBA00023098"/>
    </source>
</evidence>
<dbReference type="PROSITE" id="PS52004">
    <property type="entry name" value="KS3_2"/>
    <property type="match status" value="1"/>
</dbReference>
<dbReference type="Pfam" id="PF02801">
    <property type="entry name" value="Ketoacyl-synt_C"/>
    <property type="match status" value="1"/>
</dbReference>
<keyword evidence="7" id="KW-0276">Fatty acid metabolism</keyword>
<evidence type="ECO:0000256" key="10">
    <source>
        <dbReference type="ARBA" id="ARBA00023027"/>
    </source>
</evidence>
<evidence type="ECO:0000256" key="15">
    <source>
        <dbReference type="RuleBase" id="RU003694"/>
    </source>
</evidence>
<dbReference type="SUPFAM" id="SSF53901">
    <property type="entry name" value="Thiolase-like"/>
    <property type="match status" value="1"/>
</dbReference>
<evidence type="ECO:0000256" key="14">
    <source>
        <dbReference type="ARBA" id="ARBA00044883"/>
    </source>
</evidence>
<keyword evidence="4" id="KW-0444">Lipid biosynthesis</keyword>
<reference evidence="17" key="2">
    <citation type="submission" date="2015-02" db="UniProtKB">
        <authorList>
            <consortium name="EnsemblMetazoa"/>
        </authorList>
    </citation>
    <scope>IDENTIFICATION</scope>
</reference>
<dbReference type="HOGENOM" id="CLU_000022_16_2_1"/>
<proteinExistence type="inferred from homology"/>
<evidence type="ECO:0000256" key="2">
    <source>
        <dbReference type="ARBA" id="ARBA00018769"/>
    </source>
</evidence>
<dbReference type="PhylomeDB" id="T1INJ4"/>
<dbReference type="Pfam" id="PF00109">
    <property type="entry name" value="ketoacyl-synt"/>
    <property type="match status" value="1"/>
</dbReference>
<evidence type="ECO:0000313" key="17">
    <source>
        <dbReference type="EnsemblMetazoa" id="SMAR002573-PA"/>
    </source>
</evidence>
<keyword evidence="8" id="KW-0521">NADP</keyword>
<evidence type="ECO:0000256" key="13">
    <source>
        <dbReference type="ARBA" id="ARBA00023268"/>
    </source>
</evidence>
<dbReference type="EnsemblMetazoa" id="SMAR002573-RA">
    <property type="protein sequence ID" value="SMAR002573-PA"/>
    <property type="gene ID" value="SMAR002573"/>
</dbReference>
<keyword evidence="6" id="KW-0378">Hydrolase</keyword>
<dbReference type="InterPro" id="IPR018201">
    <property type="entry name" value="Ketoacyl_synth_AS"/>
</dbReference>
<dbReference type="GO" id="GO:0004312">
    <property type="term" value="F:fatty acid synthase activity"/>
    <property type="evidence" value="ECO:0007669"/>
    <property type="project" value="UniProtKB-EC"/>
</dbReference>
<dbReference type="GO" id="GO:0016491">
    <property type="term" value="F:oxidoreductase activity"/>
    <property type="evidence" value="ECO:0007669"/>
    <property type="project" value="UniProtKB-KW"/>
</dbReference>
<dbReference type="Gene3D" id="3.40.47.10">
    <property type="match status" value="1"/>
</dbReference>
<keyword evidence="13" id="KW-0511">Multifunctional enzyme</keyword>
<evidence type="ECO:0000313" key="18">
    <source>
        <dbReference type="Proteomes" id="UP000014500"/>
    </source>
</evidence>
<dbReference type="OMA" id="GYLYEEN"/>
<name>T1INJ4_STRMM</name>
<reference evidence="18" key="1">
    <citation type="submission" date="2011-05" db="EMBL/GenBank/DDBJ databases">
        <authorList>
            <person name="Richards S.R."/>
            <person name="Qu J."/>
            <person name="Jiang H."/>
            <person name="Jhangiani S.N."/>
            <person name="Agravi P."/>
            <person name="Goodspeed R."/>
            <person name="Gross S."/>
            <person name="Mandapat C."/>
            <person name="Jackson L."/>
            <person name="Mathew T."/>
            <person name="Pu L."/>
            <person name="Thornton R."/>
            <person name="Saada N."/>
            <person name="Wilczek-Boney K.B."/>
            <person name="Lee S."/>
            <person name="Kovar C."/>
            <person name="Wu Y."/>
            <person name="Scherer S.E."/>
            <person name="Worley K.C."/>
            <person name="Muzny D.M."/>
            <person name="Gibbs R."/>
        </authorList>
    </citation>
    <scope>NUCLEOTIDE SEQUENCE</scope>
    <source>
        <strain evidence="18">Brora</strain>
    </source>
</reference>
<evidence type="ECO:0000259" key="16">
    <source>
        <dbReference type="PROSITE" id="PS52004"/>
    </source>
</evidence>
<accession>T1INJ4</accession>
<dbReference type="GO" id="GO:0004315">
    <property type="term" value="F:3-oxoacyl-[acyl-carrier-protein] synthase activity"/>
    <property type="evidence" value="ECO:0007669"/>
    <property type="project" value="InterPro"/>
</dbReference>